<evidence type="ECO:0000256" key="1">
    <source>
        <dbReference type="SAM" id="MobiDB-lite"/>
    </source>
</evidence>
<keyword evidence="2" id="KW-1133">Transmembrane helix</keyword>
<evidence type="ECO:0008006" key="5">
    <source>
        <dbReference type="Google" id="ProtNLM"/>
    </source>
</evidence>
<evidence type="ECO:0000256" key="2">
    <source>
        <dbReference type="SAM" id="Phobius"/>
    </source>
</evidence>
<name>A0A7T0KNY7_9CORY</name>
<evidence type="ECO:0000313" key="4">
    <source>
        <dbReference type="Proteomes" id="UP000594586"/>
    </source>
</evidence>
<dbReference type="KEGG" id="cqn:G7Y29_02505"/>
<keyword evidence="2" id="KW-0812">Transmembrane</keyword>
<feature type="compositionally biased region" description="Polar residues" evidence="1">
    <location>
        <begin position="49"/>
        <end position="75"/>
    </location>
</feature>
<keyword evidence="2" id="KW-0472">Membrane</keyword>
<protein>
    <recommendedName>
        <fullName evidence="5">DNA-directed RNA polymerase II</fullName>
    </recommendedName>
</protein>
<dbReference type="EMBL" id="CP064955">
    <property type="protein sequence ID" value="QPK83695.1"/>
    <property type="molecule type" value="Genomic_DNA"/>
</dbReference>
<dbReference type="AlphaFoldDB" id="A0A7T0KNY7"/>
<organism evidence="3 4">
    <name type="scientific">Corynebacterium qintianiae</name>
    <dbReference type="NCBI Taxonomy" id="2709392"/>
    <lineage>
        <taxon>Bacteria</taxon>
        <taxon>Bacillati</taxon>
        <taxon>Actinomycetota</taxon>
        <taxon>Actinomycetes</taxon>
        <taxon>Mycobacteriales</taxon>
        <taxon>Corynebacteriaceae</taxon>
        <taxon>Corynebacterium</taxon>
    </lineage>
</organism>
<feature type="region of interest" description="Disordered" evidence="1">
    <location>
        <begin position="49"/>
        <end position="255"/>
    </location>
</feature>
<gene>
    <name evidence="3" type="ORF">G7Y29_02505</name>
</gene>
<reference evidence="3 4" key="1">
    <citation type="submission" date="2020-11" db="EMBL/GenBank/DDBJ databases">
        <title>Corynebacterium sp. MC1420.</title>
        <authorList>
            <person name="Zhou J."/>
        </authorList>
    </citation>
    <scope>NUCLEOTIDE SEQUENCE [LARGE SCALE GENOMIC DNA]</scope>
    <source>
        <strain evidence="3 4">MC1420</strain>
    </source>
</reference>
<keyword evidence="4" id="KW-1185">Reference proteome</keyword>
<feature type="compositionally biased region" description="Low complexity" evidence="1">
    <location>
        <begin position="145"/>
        <end position="195"/>
    </location>
</feature>
<feature type="transmembrane region" description="Helical" evidence="2">
    <location>
        <begin position="7"/>
        <end position="27"/>
    </location>
</feature>
<accession>A0A7T0KNY7</accession>
<dbReference type="Proteomes" id="UP000594586">
    <property type="component" value="Chromosome"/>
</dbReference>
<feature type="compositionally biased region" description="Low complexity" evidence="1">
    <location>
        <begin position="205"/>
        <end position="235"/>
    </location>
</feature>
<sequence length="255" mass="25990">MSESRRLVTVFMAVGLVLAICVGLLVWKMSAPSTSADTSYQADAVEATVSDTARSSTPPRTAPESVSTTQASAGDTQLLAPRTAAEGARNHADDPLLPPNAVVNAAPHDVSPTQVYRPSNVIPTSVAPASEDGLRSGATAERETAQTAEPEAAATSQPAVSPTQPATASASSAATSEPATATAAQEPAEEATASTHAQEAAPQSAPVQDQPAPTQQAPAQQAPAPAQEQPATVQQGVPSSADPLPWWERFRGMLS</sequence>
<dbReference type="RefSeq" id="WP_165004946.1">
    <property type="nucleotide sequence ID" value="NZ_CP064955.1"/>
</dbReference>
<feature type="compositionally biased region" description="Polar residues" evidence="1">
    <location>
        <begin position="111"/>
        <end position="123"/>
    </location>
</feature>
<evidence type="ECO:0000313" key="3">
    <source>
        <dbReference type="EMBL" id="QPK83695.1"/>
    </source>
</evidence>
<proteinExistence type="predicted"/>